<dbReference type="AlphaFoldDB" id="A0A6A6AUY7"/>
<feature type="signal peptide" evidence="9">
    <location>
        <begin position="1"/>
        <end position="15"/>
    </location>
</feature>
<keyword evidence="12" id="KW-1185">Reference proteome</keyword>
<dbReference type="OrthoDB" id="1193027at2759"/>
<evidence type="ECO:0000256" key="9">
    <source>
        <dbReference type="SAM" id="SignalP"/>
    </source>
</evidence>
<evidence type="ECO:0000256" key="1">
    <source>
        <dbReference type="ARBA" id="ARBA00001941"/>
    </source>
</evidence>
<dbReference type="Gene3D" id="3.30.60.10">
    <property type="entry name" value="Endochitinase-like"/>
    <property type="match status" value="2"/>
</dbReference>
<dbReference type="GeneID" id="54299012"/>
<keyword evidence="5" id="KW-0378">Hydrolase</keyword>
<evidence type="ECO:0000256" key="8">
    <source>
        <dbReference type="PROSITE-ProRule" id="PRU00261"/>
    </source>
</evidence>
<dbReference type="SMART" id="SM00270">
    <property type="entry name" value="ChtBD1"/>
    <property type="match status" value="2"/>
</dbReference>
<dbReference type="InterPro" id="IPR001002">
    <property type="entry name" value="Chitin-bd_1"/>
</dbReference>
<evidence type="ECO:0000256" key="4">
    <source>
        <dbReference type="ARBA" id="ARBA00022729"/>
    </source>
</evidence>
<keyword evidence="6" id="KW-0119">Carbohydrate metabolism</keyword>
<dbReference type="Proteomes" id="UP000799438">
    <property type="component" value="Unassembled WGS sequence"/>
</dbReference>
<protein>
    <submittedName>
        <fullName evidence="11">Carbohydrate-binding module family 18 protein</fullName>
    </submittedName>
</protein>
<feature type="domain" description="Chitin-binding type-1" evidence="10">
    <location>
        <begin position="80"/>
        <end position="126"/>
    </location>
</feature>
<keyword evidence="2 8" id="KW-0147">Chitin-binding</keyword>
<comment type="cofactor">
    <cofactor evidence="1">
        <name>Co(2+)</name>
        <dbReference type="ChEBI" id="CHEBI:48828"/>
    </cofactor>
</comment>
<dbReference type="PANTHER" id="PTHR46471">
    <property type="entry name" value="CHITIN DEACETYLASE"/>
    <property type="match status" value="1"/>
</dbReference>
<dbReference type="RefSeq" id="XP_033391198.1">
    <property type="nucleotide sequence ID" value="XM_033541516.1"/>
</dbReference>
<feature type="domain" description="Chitin-binding type-1" evidence="10">
    <location>
        <begin position="28"/>
        <end position="76"/>
    </location>
</feature>
<keyword evidence="3" id="KW-0479">Metal-binding</keyword>
<dbReference type="InterPro" id="IPR036861">
    <property type="entry name" value="Endochitinase-like_sf"/>
</dbReference>
<feature type="disulfide bond" evidence="8">
    <location>
        <begin position="99"/>
        <end position="113"/>
    </location>
</feature>
<dbReference type="GO" id="GO:0008061">
    <property type="term" value="F:chitin binding"/>
    <property type="evidence" value="ECO:0007669"/>
    <property type="project" value="UniProtKB-UniRule"/>
</dbReference>
<evidence type="ECO:0000256" key="5">
    <source>
        <dbReference type="ARBA" id="ARBA00022801"/>
    </source>
</evidence>
<evidence type="ECO:0000256" key="7">
    <source>
        <dbReference type="ARBA" id="ARBA00023285"/>
    </source>
</evidence>
<sequence length="126" mass="12399">MTATMVALLLHGAVAAPALEARAVPSPNGQCGGTTGYTCVGSTFGSCCSSSGYCGNTEAYCALNRGCQIAFGTCTQPSPNGNCGAASGFTCKGSSAGNCCSSYNYCGSSDLYCGAGCQPLYGDCNA</sequence>
<proteinExistence type="predicted"/>
<dbReference type="PANTHER" id="PTHR46471:SF2">
    <property type="entry name" value="CHITIN DEACETYLASE-RELATED"/>
    <property type="match status" value="1"/>
</dbReference>
<comment type="caution">
    <text evidence="8">Lacks conserved residue(s) required for the propagation of feature annotation.</text>
</comment>
<keyword evidence="8" id="KW-1015">Disulfide bond</keyword>
<keyword evidence="7" id="KW-0170">Cobalt</keyword>
<accession>A0A6A6AUY7</accession>
<evidence type="ECO:0000256" key="3">
    <source>
        <dbReference type="ARBA" id="ARBA00022723"/>
    </source>
</evidence>
<dbReference type="PROSITE" id="PS50941">
    <property type="entry name" value="CHIT_BIND_I_2"/>
    <property type="match status" value="2"/>
</dbReference>
<evidence type="ECO:0000256" key="2">
    <source>
        <dbReference type="ARBA" id="ARBA00022669"/>
    </source>
</evidence>
<dbReference type="EMBL" id="ML995579">
    <property type="protein sequence ID" value="KAF2135480.1"/>
    <property type="molecule type" value="Genomic_DNA"/>
</dbReference>
<keyword evidence="4 9" id="KW-0732">Signal</keyword>
<dbReference type="SUPFAM" id="SSF57016">
    <property type="entry name" value="Plant lectins/antimicrobial peptides"/>
    <property type="match status" value="2"/>
</dbReference>
<reference evidence="11" key="1">
    <citation type="journal article" date="2020" name="Stud. Mycol.">
        <title>101 Dothideomycetes genomes: a test case for predicting lifestyles and emergence of pathogens.</title>
        <authorList>
            <person name="Haridas S."/>
            <person name="Albert R."/>
            <person name="Binder M."/>
            <person name="Bloem J."/>
            <person name="Labutti K."/>
            <person name="Salamov A."/>
            <person name="Andreopoulos B."/>
            <person name="Baker S."/>
            <person name="Barry K."/>
            <person name="Bills G."/>
            <person name="Bluhm B."/>
            <person name="Cannon C."/>
            <person name="Castanera R."/>
            <person name="Culley D."/>
            <person name="Daum C."/>
            <person name="Ezra D."/>
            <person name="Gonzalez J."/>
            <person name="Henrissat B."/>
            <person name="Kuo A."/>
            <person name="Liang C."/>
            <person name="Lipzen A."/>
            <person name="Lutzoni F."/>
            <person name="Magnuson J."/>
            <person name="Mondo S."/>
            <person name="Nolan M."/>
            <person name="Ohm R."/>
            <person name="Pangilinan J."/>
            <person name="Park H.-J."/>
            <person name="Ramirez L."/>
            <person name="Alfaro M."/>
            <person name="Sun H."/>
            <person name="Tritt A."/>
            <person name="Yoshinaga Y."/>
            <person name="Zwiers L.-H."/>
            <person name="Turgeon B."/>
            <person name="Goodwin S."/>
            <person name="Spatafora J."/>
            <person name="Crous P."/>
            <person name="Grigoriev I."/>
        </authorList>
    </citation>
    <scope>NUCLEOTIDE SEQUENCE</scope>
    <source>
        <strain evidence="11">CBS 121167</strain>
    </source>
</reference>
<evidence type="ECO:0000313" key="11">
    <source>
        <dbReference type="EMBL" id="KAF2135480.1"/>
    </source>
</evidence>
<evidence type="ECO:0000259" key="10">
    <source>
        <dbReference type="PROSITE" id="PS50941"/>
    </source>
</evidence>
<dbReference type="GO" id="GO:0046872">
    <property type="term" value="F:metal ion binding"/>
    <property type="evidence" value="ECO:0007669"/>
    <property type="project" value="UniProtKB-KW"/>
</dbReference>
<dbReference type="GO" id="GO:0016787">
    <property type="term" value="F:hydrolase activity"/>
    <property type="evidence" value="ECO:0007669"/>
    <property type="project" value="UniProtKB-KW"/>
</dbReference>
<evidence type="ECO:0000256" key="6">
    <source>
        <dbReference type="ARBA" id="ARBA00023277"/>
    </source>
</evidence>
<name>A0A6A6AUY7_9PEZI</name>
<gene>
    <name evidence="11" type="ORF">K452DRAFT_293181</name>
</gene>
<organism evidence="11 12">
    <name type="scientific">Aplosporella prunicola CBS 121167</name>
    <dbReference type="NCBI Taxonomy" id="1176127"/>
    <lineage>
        <taxon>Eukaryota</taxon>
        <taxon>Fungi</taxon>
        <taxon>Dikarya</taxon>
        <taxon>Ascomycota</taxon>
        <taxon>Pezizomycotina</taxon>
        <taxon>Dothideomycetes</taxon>
        <taxon>Dothideomycetes incertae sedis</taxon>
        <taxon>Botryosphaeriales</taxon>
        <taxon>Aplosporellaceae</taxon>
        <taxon>Aplosporella</taxon>
    </lineage>
</organism>
<evidence type="ECO:0000313" key="12">
    <source>
        <dbReference type="Proteomes" id="UP000799438"/>
    </source>
</evidence>
<feature type="chain" id="PRO_5025501209" evidence="9">
    <location>
        <begin position="16"/>
        <end position="126"/>
    </location>
</feature>
<feature type="disulfide bond" evidence="8">
    <location>
        <begin position="47"/>
        <end position="61"/>
    </location>
</feature>